<reference evidence="3 4" key="1">
    <citation type="submission" date="2020-03" db="EMBL/GenBank/DDBJ databases">
        <title>Genomic Encyclopedia of Type Strains, Phase IV (KMG-IV): sequencing the most valuable type-strain genomes for metagenomic binning, comparative biology and taxonomic classification.</title>
        <authorList>
            <person name="Goeker M."/>
        </authorList>
    </citation>
    <scope>NUCLEOTIDE SEQUENCE [LARGE SCALE GENOMIC DNA]</scope>
    <source>
        <strain evidence="3 4">DSM 16846</strain>
    </source>
</reference>
<evidence type="ECO:0000313" key="4">
    <source>
        <dbReference type="Proteomes" id="UP000558192"/>
    </source>
</evidence>
<gene>
    <name evidence="3" type="ORF">GGQ97_002024</name>
</gene>
<evidence type="ECO:0000256" key="2">
    <source>
        <dbReference type="SAM" id="SignalP"/>
    </source>
</evidence>
<feature type="signal peptide" evidence="2">
    <location>
        <begin position="1"/>
        <end position="20"/>
    </location>
</feature>
<comment type="caution">
    <text evidence="3">The sequence shown here is derived from an EMBL/GenBank/DDBJ whole genome shotgun (WGS) entry which is preliminary data.</text>
</comment>
<name>A0A7X6BHL4_9SPHN</name>
<evidence type="ECO:0000256" key="1">
    <source>
        <dbReference type="SAM" id="MobiDB-lite"/>
    </source>
</evidence>
<feature type="compositionally biased region" description="Basic and acidic residues" evidence="1">
    <location>
        <begin position="67"/>
        <end position="79"/>
    </location>
</feature>
<dbReference type="Proteomes" id="UP000558192">
    <property type="component" value="Unassembled WGS sequence"/>
</dbReference>
<keyword evidence="4" id="KW-1185">Reference proteome</keyword>
<dbReference type="AlphaFoldDB" id="A0A7X6BHL4"/>
<dbReference type="EMBL" id="JAATJC010000001">
    <property type="protein sequence ID" value="NJC06231.1"/>
    <property type="molecule type" value="Genomic_DNA"/>
</dbReference>
<keyword evidence="2" id="KW-0732">Signal</keyword>
<dbReference type="RefSeq" id="WP_168069284.1">
    <property type="nucleotide sequence ID" value="NZ_JAATJC010000001.1"/>
</dbReference>
<feature type="chain" id="PRO_5030553141" evidence="2">
    <location>
        <begin position="21"/>
        <end position="85"/>
    </location>
</feature>
<proteinExistence type="predicted"/>
<protein>
    <submittedName>
        <fullName evidence="3">Uncharacterized protein</fullName>
    </submittedName>
</protein>
<accession>A0A7X6BHL4</accession>
<feature type="region of interest" description="Disordered" evidence="1">
    <location>
        <begin position="65"/>
        <end position="85"/>
    </location>
</feature>
<sequence>MRRSPFLLGLLLLPAAPALAQSAPAAPAIQPKVEAPAERKICRREEGVGSRLNRKVCLTREQWAGRARAEAAARDRNGDPSESED</sequence>
<organism evidence="3 4">
    <name type="scientific">Sphingomonas kaistensis</name>
    <dbReference type="NCBI Taxonomy" id="298708"/>
    <lineage>
        <taxon>Bacteria</taxon>
        <taxon>Pseudomonadati</taxon>
        <taxon>Pseudomonadota</taxon>
        <taxon>Alphaproteobacteria</taxon>
        <taxon>Sphingomonadales</taxon>
        <taxon>Sphingomonadaceae</taxon>
        <taxon>Sphingomonas</taxon>
    </lineage>
</organism>
<evidence type="ECO:0000313" key="3">
    <source>
        <dbReference type="EMBL" id="NJC06231.1"/>
    </source>
</evidence>